<keyword evidence="7 11" id="KW-0328">Glycosyltransferase</keyword>
<dbReference type="PANTHER" id="PTHR30372:SF4">
    <property type="entry name" value="LIPID-A-DISACCHARIDE SYNTHASE, MITOCHONDRIAL-RELATED"/>
    <property type="match status" value="1"/>
</dbReference>
<dbReference type="HAMAP" id="MF_00392">
    <property type="entry name" value="LpxB"/>
    <property type="match status" value="1"/>
</dbReference>
<evidence type="ECO:0000256" key="5">
    <source>
        <dbReference type="ARBA" id="ARBA00022516"/>
    </source>
</evidence>
<comment type="similarity">
    <text evidence="2 11">Belongs to the LpxB family.</text>
</comment>
<dbReference type="Pfam" id="PF02684">
    <property type="entry name" value="LpxB"/>
    <property type="match status" value="1"/>
</dbReference>
<name>A0A286H1N6_9PROT</name>
<comment type="function">
    <text evidence="1 11">Condensation of UDP-2,3-diacylglucosamine and 2,3-diacylglucosamine-1-phosphate to form lipid A disaccharide, a precursor of lipid A, a phosphorylated glycolipid that anchors the lipopolysaccharide to the outer membrane of the cell.</text>
</comment>
<dbReference type="GO" id="GO:0008915">
    <property type="term" value="F:lipid-A-disaccharide synthase activity"/>
    <property type="evidence" value="ECO:0007669"/>
    <property type="project" value="UniProtKB-UniRule"/>
</dbReference>
<dbReference type="AlphaFoldDB" id="A0A286H1N6"/>
<keyword evidence="9 11" id="KW-0443">Lipid metabolism</keyword>
<evidence type="ECO:0000256" key="3">
    <source>
        <dbReference type="ARBA" id="ARBA00012687"/>
    </source>
</evidence>
<evidence type="ECO:0000313" key="12">
    <source>
        <dbReference type="EMBL" id="SOE01651.1"/>
    </source>
</evidence>
<dbReference type="SUPFAM" id="SSF53756">
    <property type="entry name" value="UDP-Glycosyltransferase/glycogen phosphorylase"/>
    <property type="match status" value="1"/>
</dbReference>
<organism evidence="12 13">
    <name type="scientific">Caenispirillum bisanense</name>
    <dbReference type="NCBI Taxonomy" id="414052"/>
    <lineage>
        <taxon>Bacteria</taxon>
        <taxon>Pseudomonadati</taxon>
        <taxon>Pseudomonadota</taxon>
        <taxon>Alphaproteobacteria</taxon>
        <taxon>Rhodospirillales</taxon>
        <taxon>Novispirillaceae</taxon>
        <taxon>Caenispirillum</taxon>
    </lineage>
</organism>
<evidence type="ECO:0000256" key="10">
    <source>
        <dbReference type="ARBA" id="ARBA00048975"/>
    </source>
</evidence>
<dbReference type="GO" id="GO:0009245">
    <property type="term" value="P:lipid A biosynthetic process"/>
    <property type="evidence" value="ECO:0007669"/>
    <property type="project" value="UniProtKB-UniRule"/>
</dbReference>
<dbReference type="RefSeq" id="WP_097281719.1">
    <property type="nucleotide sequence ID" value="NZ_OCNJ01000020.1"/>
</dbReference>
<evidence type="ECO:0000256" key="11">
    <source>
        <dbReference type="HAMAP-Rule" id="MF_00392"/>
    </source>
</evidence>
<keyword evidence="6 11" id="KW-0441">Lipid A biosynthesis</keyword>
<dbReference type="InterPro" id="IPR003835">
    <property type="entry name" value="Glyco_trans_19"/>
</dbReference>
<dbReference type="Proteomes" id="UP000219621">
    <property type="component" value="Unassembled WGS sequence"/>
</dbReference>
<evidence type="ECO:0000256" key="6">
    <source>
        <dbReference type="ARBA" id="ARBA00022556"/>
    </source>
</evidence>
<evidence type="ECO:0000256" key="7">
    <source>
        <dbReference type="ARBA" id="ARBA00022676"/>
    </source>
</evidence>
<dbReference type="PANTHER" id="PTHR30372">
    <property type="entry name" value="LIPID-A-DISACCHARIDE SYNTHASE"/>
    <property type="match status" value="1"/>
</dbReference>
<protein>
    <recommendedName>
        <fullName evidence="4 11">Lipid-A-disaccharide synthase</fullName>
        <ecNumber evidence="3 11">2.4.1.182</ecNumber>
    </recommendedName>
</protein>
<dbReference type="EMBL" id="OCNJ01000020">
    <property type="protein sequence ID" value="SOE01651.1"/>
    <property type="molecule type" value="Genomic_DNA"/>
</dbReference>
<comment type="catalytic activity">
    <reaction evidence="10 11">
        <text>a lipid X + a UDP-2-N,3-O-bis[(3R)-3-hydroxyacyl]-alpha-D-glucosamine = a lipid A disaccharide + UDP + H(+)</text>
        <dbReference type="Rhea" id="RHEA:67828"/>
        <dbReference type="ChEBI" id="CHEBI:15378"/>
        <dbReference type="ChEBI" id="CHEBI:58223"/>
        <dbReference type="ChEBI" id="CHEBI:137748"/>
        <dbReference type="ChEBI" id="CHEBI:176338"/>
        <dbReference type="ChEBI" id="CHEBI:176343"/>
        <dbReference type="EC" id="2.4.1.182"/>
    </reaction>
</comment>
<sequence>MTDAPLVFIVTGEPSGDLLGARLMQALREATGGQVRFAGIGGESMQEQGLDSLHDLSDLAVMGFLEVLPKARRILGIVRETVDMIERLKPDILVTVDSWGFTGRVHAAVRKRGLRLPKVHYVAPMVWAWKEKRAKSVAERVDHLMCLLPNEPPYFEKHGLACTHVGHSIIESGAGQGDGTAFRTAHGIPAEVPLICVLPGSRRVEVTRLLPVFRGAVERLARERPGLCVTIPTVATVADAVAAAVAEWPVPVVVVRGQRSRYDAFAAADAAMAASGTVALELAMAGLPHLVAYRVSALSAWLFRRFVTVRFVNLVNLTLDRAVVPELLQEDCTADRVAAETARLMDDRAAREAQREGFAEALAAFRGGSGSPSGRAAAVVLDLMARGRA</sequence>
<dbReference type="NCBIfam" id="TIGR00215">
    <property type="entry name" value="lpxB"/>
    <property type="match status" value="1"/>
</dbReference>
<dbReference type="EC" id="2.4.1.182" evidence="3 11"/>
<gene>
    <name evidence="11" type="primary">lpxB</name>
    <name evidence="12" type="ORF">SAMN05421508_12039</name>
</gene>
<dbReference type="GO" id="GO:0016020">
    <property type="term" value="C:membrane"/>
    <property type="evidence" value="ECO:0007669"/>
    <property type="project" value="GOC"/>
</dbReference>
<keyword evidence="8 11" id="KW-0808">Transferase</keyword>
<reference evidence="12 13" key="1">
    <citation type="submission" date="2017-09" db="EMBL/GenBank/DDBJ databases">
        <authorList>
            <person name="Ehlers B."/>
            <person name="Leendertz F.H."/>
        </authorList>
    </citation>
    <scope>NUCLEOTIDE SEQUENCE [LARGE SCALE GENOMIC DNA]</scope>
    <source>
        <strain evidence="12 13">USBA 140</strain>
    </source>
</reference>
<evidence type="ECO:0000256" key="2">
    <source>
        <dbReference type="ARBA" id="ARBA00007868"/>
    </source>
</evidence>
<evidence type="ECO:0000256" key="1">
    <source>
        <dbReference type="ARBA" id="ARBA00002056"/>
    </source>
</evidence>
<evidence type="ECO:0000256" key="4">
    <source>
        <dbReference type="ARBA" id="ARBA00020902"/>
    </source>
</evidence>
<evidence type="ECO:0000256" key="9">
    <source>
        <dbReference type="ARBA" id="ARBA00023098"/>
    </source>
</evidence>
<dbReference type="OrthoDB" id="9801642at2"/>
<proteinExistence type="inferred from homology"/>
<keyword evidence="13" id="KW-1185">Reference proteome</keyword>
<dbReference type="UniPathway" id="UPA00973"/>
<keyword evidence="5 11" id="KW-0444">Lipid biosynthesis</keyword>
<evidence type="ECO:0000313" key="13">
    <source>
        <dbReference type="Proteomes" id="UP000219621"/>
    </source>
</evidence>
<evidence type="ECO:0000256" key="8">
    <source>
        <dbReference type="ARBA" id="ARBA00022679"/>
    </source>
</evidence>
<dbReference type="GO" id="GO:0005543">
    <property type="term" value="F:phospholipid binding"/>
    <property type="evidence" value="ECO:0007669"/>
    <property type="project" value="TreeGrafter"/>
</dbReference>
<comment type="pathway">
    <text evidence="11">Bacterial outer membrane biogenesis; LPS lipid A biosynthesis.</text>
</comment>
<accession>A0A286H1N6</accession>